<dbReference type="Gene3D" id="2.30.29.30">
    <property type="entry name" value="Pleckstrin-homology domain (PH domain)/Phosphotyrosine-binding domain (PTB)"/>
    <property type="match status" value="2"/>
</dbReference>
<evidence type="ECO:0000259" key="6">
    <source>
        <dbReference type="PROSITE" id="PS50106"/>
    </source>
</evidence>
<accession>A0A8E0VNZ2</accession>
<dbReference type="EMBL" id="LUCM01003073">
    <property type="protein sequence ID" value="KAA0196370.1"/>
    <property type="molecule type" value="Genomic_DNA"/>
</dbReference>
<feature type="non-terminal residue" evidence="7">
    <location>
        <position position="1"/>
    </location>
</feature>
<evidence type="ECO:0000313" key="8">
    <source>
        <dbReference type="Proteomes" id="UP000728185"/>
    </source>
</evidence>
<dbReference type="PANTHER" id="PTHR12345">
    <property type="entry name" value="SYNTENIN RELATED"/>
    <property type="match status" value="1"/>
</dbReference>
<sequence length="470" mass="52523">FSCLLFSICSVDYESDEDTDQLLDKPYQSDKPVYIPELKREADIQGNRNMGVKVTLSHFLHAQHINTTVFLEGKNDDLKTIEWEISVKHPDFPETLIHGVLFRASYLGSTQLLSQKQPTRNSRMYQAQEAVNRVKAPEGENQPSVNVALFVSTERIMLLNGNLQEILIDHELKTVSYIADIGEIFVLMARRPDPVTNPTSADALTKSQVQKDDPNDLQDGDPDGTRGTIPNSPTAGSKSDSQPVRLHSAQKASDSPAKLVCHVLESPEQDSRTYIPNFAYLNLASFANPFMNLFSGLLKARLIAQAVGHAFQLAYLDFLRKNGVEDLSSVKHLNYEEVLDQQEIFCDELTMFSDKDRHKQSCRSQTAVKLVVVDCPPVIEVLIRRPSLQYQLGFSVQDGIICSLLRGGIAERGGIRVDHRIIEINGQSVVAVSHEQIVHMLANAVGEIHIRTMPTSVYRLLTGQDTPNYI</sequence>
<dbReference type="GO" id="GO:0043197">
    <property type="term" value="C:dendritic spine"/>
    <property type="evidence" value="ECO:0007669"/>
    <property type="project" value="TreeGrafter"/>
</dbReference>
<dbReference type="SMART" id="SM00228">
    <property type="entry name" value="PDZ"/>
    <property type="match status" value="1"/>
</dbReference>
<dbReference type="Proteomes" id="UP000728185">
    <property type="component" value="Unassembled WGS sequence"/>
</dbReference>
<evidence type="ECO:0000256" key="1">
    <source>
        <dbReference type="ARBA" id="ARBA00022448"/>
    </source>
</evidence>
<dbReference type="AlphaFoldDB" id="A0A8E0VNZ2"/>
<dbReference type="CDD" id="cd06793">
    <property type="entry name" value="PDZ2_APBA1_3-like"/>
    <property type="match status" value="1"/>
</dbReference>
<name>A0A8E0VNZ2_9TREM</name>
<dbReference type="Pfam" id="PF00640">
    <property type="entry name" value="PID"/>
    <property type="match status" value="1"/>
</dbReference>
<evidence type="ECO:0000256" key="3">
    <source>
        <dbReference type="ARBA" id="ARBA00022737"/>
    </source>
</evidence>
<dbReference type="PROSITE" id="PS50106">
    <property type="entry name" value="PDZ"/>
    <property type="match status" value="1"/>
</dbReference>
<evidence type="ECO:0000256" key="2">
    <source>
        <dbReference type="ARBA" id="ARBA00022553"/>
    </source>
</evidence>
<keyword evidence="3" id="KW-0677">Repeat</keyword>
<feature type="compositionally biased region" description="Polar residues" evidence="4">
    <location>
        <begin position="197"/>
        <end position="208"/>
    </location>
</feature>
<dbReference type="PROSITE" id="PS01179">
    <property type="entry name" value="PID"/>
    <property type="match status" value="1"/>
</dbReference>
<dbReference type="CDD" id="cd01208">
    <property type="entry name" value="PTB_X11"/>
    <property type="match status" value="1"/>
</dbReference>
<dbReference type="Pfam" id="PF00595">
    <property type="entry name" value="PDZ"/>
    <property type="match status" value="1"/>
</dbReference>
<gene>
    <name evidence="7" type="ORF">FBUS_05891</name>
</gene>
<keyword evidence="1" id="KW-0813">Transport</keyword>
<dbReference type="InterPro" id="IPR036034">
    <property type="entry name" value="PDZ_sf"/>
</dbReference>
<feature type="domain" description="PID" evidence="5">
    <location>
        <begin position="99"/>
        <end position="325"/>
    </location>
</feature>
<dbReference type="FunFam" id="2.30.42.10:FF:000007">
    <property type="entry name" value="Amyloid beta A4 protein-binding family A member"/>
    <property type="match status" value="1"/>
</dbReference>
<reference evidence="7" key="1">
    <citation type="submission" date="2019-05" db="EMBL/GenBank/DDBJ databases">
        <title>Annotation for the trematode Fasciolopsis buski.</title>
        <authorList>
            <person name="Choi Y.-J."/>
        </authorList>
    </citation>
    <scope>NUCLEOTIDE SEQUENCE</scope>
    <source>
        <strain evidence="7">HT</strain>
        <tissue evidence="7">Whole worm</tissue>
    </source>
</reference>
<evidence type="ECO:0000256" key="4">
    <source>
        <dbReference type="SAM" id="MobiDB-lite"/>
    </source>
</evidence>
<dbReference type="OrthoDB" id="5987010at2759"/>
<keyword evidence="8" id="KW-1185">Reference proteome</keyword>
<dbReference type="SUPFAM" id="SSF50156">
    <property type="entry name" value="PDZ domain-like"/>
    <property type="match status" value="1"/>
</dbReference>
<dbReference type="InterPro" id="IPR011993">
    <property type="entry name" value="PH-like_dom_sf"/>
</dbReference>
<keyword evidence="2" id="KW-0597">Phosphoprotein</keyword>
<proteinExistence type="predicted"/>
<feature type="compositionally biased region" description="Polar residues" evidence="4">
    <location>
        <begin position="228"/>
        <end position="242"/>
    </location>
</feature>
<dbReference type="GO" id="GO:0005886">
    <property type="term" value="C:plasma membrane"/>
    <property type="evidence" value="ECO:0007669"/>
    <property type="project" value="TreeGrafter"/>
</dbReference>
<dbReference type="PANTHER" id="PTHR12345:SF16">
    <property type="entry name" value="X11L, ISOFORM F-RELATED"/>
    <property type="match status" value="1"/>
</dbReference>
<feature type="region of interest" description="Disordered" evidence="4">
    <location>
        <begin position="197"/>
        <end position="253"/>
    </location>
</feature>
<dbReference type="SUPFAM" id="SSF50729">
    <property type="entry name" value="PH domain-like"/>
    <property type="match status" value="1"/>
</dbReference>
<dbReference type="Gene3D" id="2.30.42.10">
    <property type="match status" value="1"/>
</dbReference>
<organism evidence="7 8">
    <name type="scientific">Fasciolopsis buskii</name>
    <dbReference type="NCBI Taxonomy" id="27845"/>
    <lineage>
        <taxon>Eukaryota</taxon>
        <taxon>Metazoa</taxon>
        <taxon>Spiralia</taxon>
        <taxon>Lophotrochozoa</taxon>
        <taxon>Platyhelminthes</taxon>
        <taxon>Trematoda</taxon>
        <taxon>Digenea</taxon>
        <taxon>Plagiorchiida</taxon>
        <taxon>Echinostomata</taxon>
        <taxon>Echinostomatoidea</taxon>
        <taxon>Fasciolidae</taxon>
        <taxon>Fasciolopsis</taxon>
    </lineage>
</organism>
<evidence type="ECO:0000259" key="5">
    <source>
        <dbReference type="PROSITE" id="PS01179"/>
    </source>
</evidence>
<dbReference type="InterPro" id="IPR006020">
    <property type="entry name" value="PTB/PI_dom"/>
</dbReference>
<evidence type="ECO:0000313" key="7">
    <source>
        <dbReference type="EMBL" id="KAA0196370.1"/>
    </source>
</evidence>
<dbReference type="SMART" id="SM00462">
    <property type="entry name" value="PTB"/>
    <property type="match status" value="1"/>
</dbReference>
<dbReference type="InterPro" id="IPR001478">
    <property type="entry name" value="PDZ"/>
</dbReference>
<comment type="caution">
    <text evidence="7">The sequence shown here is derived from an EMBL/GenBank/DDBJ whole genome shotgun (WGS) entry which is preliminary data.</text>
</comment>
<dbReference type="GO" id="GO:0005737">
    <property type="term" value="C:cytoplasm"/>
    <property type="evidence" value="ECO:0007669"/>
    <property type="project" value="TreeGrafter"/>
</dbReference>
<protein>
    <submittedName>
        <fullName evidence="7">Amyloid beta A4 protein-binding family A member 1</fullName>
    </submittedName>
</protein>
<feature type="domain" description="PDZ" evidence="6">
    <location>
        <begin position="380"/>
        <end position="456"/>
    </location>
</feature>
<dbReference type="InterPro" id="IPR051230">
    <property type="entry name" value="APP-Binding"/>
</dbReference>
<dbReference type="GO" id="GO:0007268">
    <property type="term" value="P:chemical synaptic transmission"/>
    <property type="evidence" value="ECO:0007669"/>
    <property type="project" value="TreeGrafter"/>
</dbReference>